<dbReference type="Proteomes" id="UP000831775">
    <property type="component" value="Chromosome"/>
</dbReference>
<dbReference type="InterPro" id="IPR041581">
    <property type="entry name" value="Glyoxalase_6"/>
</dbReference>
<dbReference type="Gene3D" id="3.10.180.10">
    <property type="entry name" value="2,3-Dihydroxybiphenyl 1,2-Dioxygenase, domain 1"/>
    <property type="match status" value="1"/>
</dbReference>
<evidence type="ECO:0000259" key="1">
    <source>
        <dbReference type="PROSITE" id="PS51819"/>
    </source>
</evidence>
<dbReference type="RefSeq" id="WP_244686925.1">
    <property type="nucleotide sequence ID" value="NZ_CP095043.1"/>
</dbReference>
<dbReference type="Pfam" id="PF18029">
    <property type="entry name" value="Glyoxalase_6"/>
    <property type="match status" value="1"/>
</dbReference>
<feature type="domain" description="VOC" evidence="1">
    <location>
        <begin position="4"/>
        <end position="115"/>
    </location>
</feature>
<sequence length="115" mass="12745">MIGRLHAVVLDCPDPPELAEFYRAILGGRIEPDDEWIDLVLPENGGRVSFQHSTGYVAPAWPSDDGDQQLHLDIAVDDFDAAHEQLLALGARALETHEGFRVYLDPVGHPFCTVR</sequence>
<keyword evidence="3" id="KW-1185">Reference proteome</keyword>
<organism evidence="2 3">
    <name type="scientific">Leucobacter rhizosphaerae</name>
    <dbReference type="NCBI Taxonomy" id="2932245"/>
    <lineage>
        <taxon>Bacteria</taxon>
        <taxon>Bacillati</taxon>
        <taxon>Actinomycetota</taxon>
        <taxon>Actinomycetes</taxon>
        <taxon>Micrococcales</taxon>
        <taxon>Microbacteriaceae</taxon>
        <taxon>Leucobacter</taxon>
    </lineage>
</organism>
<gene>
    <name evidence="2" type="ORF">MUN76_02720</name>
</gene>
<dbReference type="InterPro" id="IPR029068">
    <property type="entry name" value="Glyas_Bleomycin-R_OHBP_Dase"/>
</dbReference>
<dbReference type="SUPFAM" id="SSF54593">
    <property type="entry name" value="Glyoxalase/Bleomycin resistance protein/Dihydroxybiphenyl dioxygenase"/>
    <property type="match status" value="1"/>
</dbReference>
<evidence type="ECO:0000313" key="2">
    <source>
        <dbReference type="EMBL" id="UOQ60912.1"/>
    </source>
</evidence>
<name>A0ABY4FX90_9MICO</name>
<protein>
    <submittedName>
        <fullName evidence="2">VOC family protein</fullName>
    </submittedName>
</protein>
<accession>A0ABY4FX90</accession>
<dbReference type="PANTHER" id="PTHR35908:SF1">
    <property type="entry name" value="CONSERVED PROTEIN"/>
    <property type="match status" value="1"/>
</dbReference>
<evidence type="ECO:0000313" key="3">
    <source>
        <dbReference type="Proteomes" id="UP000831775"/>
    </source>
</evidence>
<dbReference type="CDD" id="cd06587">
    <property type="entry name" value="VOC"/>
    <property type="match status" value="1"/>
</dbReference>
<dbReference type="InterPro" id="IPR037523">
    <property type="entry name" value="VOC_core"/>
</dbReference>
<dbReference type="PANTHER" id="PTHR35908">
    <property type="entry name" value="HYPOTHETICAL FUSION PROTEIN"/>
    <property type="match status" value="1"/>
</dbReference>
<dbReference type="EMBL" id="CP095043">
    <property type="protein sequence ID" value="UOQ60912.1"/>
    <property type="molecule type" value="Genomic_DNA"/>
</dbReference>
<proteinExistence type="predicted"/>
<reference evidence="2 3" key="1">
    <citation type="submission" date="2022-04" db="EMBL/GenBank/DDBJ databases">
        <title>Leucobacter sp. isolated from rhizosphere of onion.</title>
        <authorList>
            <person name="Won M."/>
            <person name="Lee C.-M."/>
            <person name="Woen H.-Y."/>
            <person name="Kwon S.-W."/>
        </authorList>
    </citation>
    <scope>NUCLEOTIDE SEQUENCE [LARGE SCALE GENOMIC DNA]</scope>
    <source>
        <strain evidence="2 3">H25R-14</strain>
    </source>
</reference>
<dbReference type="PROSITE" id="PS51819">
    <property type="entry name" value="VOC"/>
    <property type="match status" value="1"/>
</dbReference>